<comment type="caution">
    <text evidence="1">The sequence shown here is derived from an EMBL/GenBank/DDBJ whole genome shotgun (WGS) entry which is preliminary data.</text>
</comment>
<dbReference type="VEuPathDB" id="AmoebaDB:EHI7A_175520"/>
<dbReference type="VEuPathDB" id="AmoebaDB:EHI8A_201520"/>
<proteinExistence type="predicted"/>
<reference evidence="1 2" key="1">
    <citation type="submission" date="2016-05" db="EMBL/GenBank/DDBJ databases">
        <title>First whole genome sequencing of Entamoeba histolytica HM1:IMSS-clone-6.</title>
        <authorList>
            <person name="Mukherjee Avik.K."/>
            <person name="Izumyama S."/>
            <person name="Nakada-Tsukui K."/>
            <person name="Nozaki T."/>
        </authorList>
    </citation>
    <scope>NUCLEOTIDE SEQUENCE [LARGE SCALE GENOMIC DNA]</scope>
    <source>
        <strain evidence="1 2">HM1:IMSS clone 6</strain>
    </source>
</reference>
<organism evidence="1 2">
    <name type="scientific">Entamoeba histolytica</name>
    <dbReference type="NCBI Taxonomy" id="5759"/>
    <lineage>
        <taxon>Eukaryota</taxon>
        <taxon>Amoebozoa</taxon>
        <taxon>Evosea</taxon>
        <taxon>Archamoebae</taxon>
        <taxon>Mastigamoebida</taxon>
        <taxon>Entamoebidae</taxon>
        <taxon>Entamoeba</taxon>
    </lineage>
</organism>
<protein>
    <submittedName>
        <fullName evidence="1">Uncharacterized protein</fullName>
    </submittedName>
</protein>
<sequence length="110" mass="12490">MAEPYSECKVMIDYPGRIGSRINKKEGKVLYCEENGVPRLRILQGKKETIFDLDSPDLVSFKINAQRISDGLISFQFSYSYGMLCNVLLSDPLTLNGFYNLVDALARHIH</sequence>
<name>A0A5K1V4I5_ENTHI</name>
<evidence type="ECO:0000313" key="1">
    <source>
        <dbReference type="EMBL" id="GAT92240.1"/>
    </source>
</evidence>
<dbReference type="VEuPathDB" id="AmoebaDB:KM1_274620"/>
<dbReference type="VEuPathDB" id="AmoebaDB:EHI5A_205560"/>
<evidence type="ECO:0000313" key="2">
    <source>
        <dbReference type="Proteomes" id="UP000078387"/>
    </source>
</evidence>
<dbReference type="Proteomes" id="UP000078387">
    <property type="component" value="Unassembled WGS sequence"/>
</dbReference>
<dbReference type="OMA" id="YSECSIM"/>
<dbReference type="AlphaFoldDB" id="A0A5K1V4I5"/>
<dbReference type="VEuPathDB" id="AmoebaDB:EHI_049530"/>
<gene>
    <name evidence="1" type="ORF">CL6EHI_049530</name>
</gene>
<accession>A0A5K1V4I5</accession>
<dbReference type="EMBL" id="BDEQ01000001">
    <property type="protein sequence ID" value="GAT92240.1"/>
    <property type="molecule type" value="Genomic_DNA"/>
</dbReference>